<dbReference type="GO" id="GO:0005634">
    <property type="term" value="C:nucleus"/>
    <property type="evidence" value="ECO:0007669"/>
    <property type="project" value="TreeGrafter"/>
</dbReference>
<dbReference type="InterPro" id="IPR000210">
    <property type="entry name" value="BTB/POZ_dom"/>
</dbReference>
<dbReference type="InterPro" id="IPR051095">
    <property type="entry name" value="Dros_DevTransReg"/>
</dbReference>
<dbReference type="InterPro" id="IPR011333">
    <property type="entry name" value="SKP1/BTB/POZ_sf"/>
</dbReference>
<feature type="domain" description="BTB" evidence="2">
    <location>
        <begin position="1"/>
        <end position="38"/>
    </location>
</feature>
<evidence type="ECO:0000313" key="4">
    <source>
        <dbReference type="Proteomes" id="UP000324222"/>
    </source>
</evidence>
<evidence type="ECO:0000256" key="1">
    <source>
        <dbReference type="ARBA" id="ARBA00023242"/>
    </source>
</evidence>
<sequence length="56" mass="6198">MFKTVSQANPVVVLRDISLQELRGLISYMYKGETLVKSHDLPGLLKAAAQLKIKGQ</sequence>
<dbReference type="PROSITE" id="PS50097">
    <property type="entry name" value="BTB"/>
    <property type="match status" value="1"/>
</dbReference>
<protein>
    <submittedName>
        <fullName evidence="3">Longitudinals lacking protein, isoforms J/P/Q/S/Z</fullName>
    </submittedName>
</protein>
<dbReference type="Pfam" id="PF00651">
    <property type="entry name" value="BTB"/>
    <property type="match status" value="1"/>
</dbReference>
<keyword evidence="1" id="KW-0539">Nucleus</keyword>
<gene>
    <name evidence="3" type="primary">lola_3</name>
    <name evidence="3" type="ORF">E2C01_069909</name>
</gene>
<evidence type="ECO:0000259" key="2">
    <source>
        <dbReference type="PROSITE" id="PS50097"/>
    </source>
</evidence>
<dbReference type="Gene3D" id="3.30.710.10">
    <property type="entry name" value="Potassium Channel Kv1.1, Chain A"/>
    <property type="match status" value="1"/>
</dbReference>
<dbReference type="OrthoDB" id="6591996at2759"/>
<dbReference type="SUPFAM" id="SSF54695">
    <property type="entry name" value="POZ domain"/>
    <property type="match status" value="1"/>
</dbReference>
<organism evidence="3 4">
    <name type="scientific">Portunus trituberculatus</name>
    <name type="common">Swimming crab</name>
    <name type="synonym">Neptunus trituberculatus</name>
    <dbReference type="NCBI Taxonomy" id="210409"/>
    <lineage>
        <taxon>Eukaryota</taxon>
        <taxon>Metazoa</taxon>
        <taxon>Ecdysozoa</taxon>
        <taxon>Arthropoda</taxon>
        <taxon>Crustacea</taxon>
        <taxon>Multicrustacea</taxon>
        <taxon>Malacostraca</taxon>
        <taxon>Eumalacostraca</taxon>
        <taxon>Eucarida</taxon>
        <taxon>Decapoda</taxon>
        <taxon>Pleocyemata</taxon>
        <taxon>Brachyura</taxon>
        <taxon>Eubrachyura</taxon>
        <taxon>Portunoidea</taxon>
        <taxon>Portunidae</taxon>
        <taxon>Portuninae</taxon>
        <taxon>Portunus</taxon>
    </lineage>
</organism>
<reference evidence="3 4" key="1">
    <citation type="submission" date="2019-05" db="EMBL/GenBank/DDBJ databases">
        <title>Another draft genome of Portunus trituberculatus and its Hox gene families provides insights of decapod evolution.</title>
        <authorList>
            <person name="Jeong J.-H."/>
            <person name="Song I."/>
            <person name="Kim S."/>
            <person name="Choi T."/>
            <person name="Kim D."/>
            <person name="Ryu S."/>
            <person name="Kim W."/>
        </authorList>
    </citation>
    <scope>NUCLEOTIDE SEQUENCE [LARGE SCALE GENOMIC DNA]</scope>
    <source>
        <tissue evidence="3">Muscle</tissue>
    </source>
</reference>
<keyword evidence="4" id="KW-1185">Reference proteome</keyword>
<dbReference type="GO" id="GO:0006357">
    <property type="term" value="P:regulation of transcription by RNA polymerase II"/>
    <property type="evidence" value="ECO:0007669"/>
    <property type="project" value="TreeGrafter"/>
</dbReference>
<comment type="caution">
    <text evidence="3">The sequence shown here is derived from an EMBL/GenBank/DDBJ whole genome shotgun (WGS) entry which is preliminary data.</text>
</comment>
<dbReference type="Proteomes" id="UP000324222">
    <property type="component" value="Unassembled WGS sequence"/>
</dbReference>
<dbReference type="PANTHER" id="PTHR23110">
    <property type="entry name" value="BTB DOMAIN TRANSCRIPTION FACTOR"/>
    <property type="match status" value="1"/>
</dbReference>
<proteinExistence type="predicted"/>
<dbReference type="AlphaFoldDB" id="A0A5B7I0S8"/>
<dbReference type="EMBL" id="VSRR010041309">
    <property type="protein sequence ID" value="MPC75519.1"/>
    <property type="molecule type" value="Genomic_DNA"/>
</dbReference>
<evidence type="ECO:0000313" key="3">
    <source>
        <dbReference type="EMBL" id="MPC75519.1"/>
    </source>
</evidence>
<dbReference type="PANTHER" id="PTHR23110:SF109">
    <property type="entry name" value="FI07618P-RELATED"/>
    <property type="match status" value="1"/>
</dbReference>
<accession>A0A5B7I0S8</accession>
<name>A0A5B7I0S8_PORTR</name>